<evidence type="ECO:0000313" key="9">
    <source>
        <dbReference type="EMBL" id="MDI1232276.1"/>
    </source>
</evidence>
<keyword evidence="10" id="KW-1185">Reference proteome</keyword>
<dbReference type="Proteomes" id="UP001160519">
    <property type="component" value="Unassembled WGS sequence"/>
</dbReference>
<accession>A0AA43Q9H7</accession>
<dbReference type="InterPro" id="IPR003753">
    <property type="entry name" value="Exonuc_VII_L"/>
</dbReference>
<comment type="caution">
    <text evidence="9">The sequence shown here is derived from an EMBL/GenBank/DDBJ whole genome shotgun (WGS) entry which is preliminary data.</text>
</comment>
<keyword evidence="1 5" id="KW-0963">Cytoplasm</keyword>
<dbReference type="AlphaFoldDB" id="A0AA43Q9H7"/>
<comment type="subunit">
    <text evidence="5">Heterooligomer composed of large and small subunits.</text>
</comment>
<organism evidence="9 10">
    <name type="scientific">Candidatus Methylobacter titanis</name>
    <dbReference type="NCBI Taxonomy" id="3053457"/>
    <lineage>
        <taxon>Bacteria</taxon>
        <taxon>Pseudomonadati</taxon>
        <taxon>Pseudomonadota</taxon>
        <taxon>Gammaproteobacteria</taxon>
        <taxon>Methylococcales</taxon>
        <taxon>Methylococcaceae</taxon>
        <taxon>Methylobacter</taxon>
    </lineage>
</organism>
<dbReference type="Pfam" id="PF02601">
    <property type="entry name" value="Exonuc_VII_L"/>
    <property type="match status" value="1"/>
</dbReference>
<evidence type="ECO:0000256" key="6">
    <source>
        <dbReference type="RuleBase" id="RU004355"/>
    </source>
</evidence>
<feature type="domain" description="OB-fold nucleic acid binding" evidence="8">
    <location>
        <begin position="15"/>
        <end position="108"/>
    </location>
</feature>
<dbReference type="GO" id="GO:0008855">
    <property type="term" value="F:exodeoxyribonuclease VII activity"/>
    <property type="evidence" value="ECO:0007669"/>
    <property type="project" value="UniProtKB-UniRule"/>
</dbReference>
<gene>
    <name evidence="5 9" type="primary">xseA</name>
    <name evidence="9" type="ORF">PSU93_14120</name>
</gene>
<dbReference type="NCBIfam" id="TIGR00237">
    <property type="entry name" value="xseA"/>
    <property type="match status" value="1"/>
</dbReference>
<dbReference type="GO" id="GO:0005737">
    <property type="term" value="C:cytoplasm"/>
    <property type="evidence" value="ECO:0007669"/>
    <property type="project" value="UniProtKB-SubCell"/>
</dbReference>
<sequence>MVTTSTSTAIQRNIITVTQLNRETSQLLTEHFLSVWVEGELSNTVQPSSGHIYFTLKDANAQVRCAMFRTQQRRLGFKPENGKQVIVRAQVSLYEPRGDYQLIVEHIEEAGEGALRRAFDALKLKLSEQGLFDAAYKQILPTLPTAIGVITSPSGAAIRDILTVLQRRFPAIPVIIYPVAVQGDNAKHEIAKAITTANRFKQCDVIILGRGGGSLEDLWAFNEELVARAIFASEIPIISAVGHETDFTIADFVADLRAATPSAAAEYASPDQQQWLSRFHYLESQLQQQLQRKLNQKQQTLDWLIKRLQRQHPGQKLAGNVRRMDELEARLKQAIHTKLRHMAGSVEAKVAQLWQHNPAITINSHKQRQAYLSQRLIGATRHQLEQFNQRLFNASQTLHAVSPLATLNRGYAMVINPSTGVIIRSTEQINVGDMVQTRLAHGRFTSEIKVIDRD</sequence>
<proteinExistence type="inferred from homology"/>
<protein>
    <recommendedName>
        <fullName evidence="5">Exodeoxyribonuclease 7 large subunit</fullName>
        <ecNumber evidence="5">3.1.11.6</ecNumber>
    </recommendedName>
    <alternativeName>
        <fullName evidence="5">Exodeoxyribonuclease VII large subunit</fullName>
        <shortName evidence="5">Exonuclease VII large subunit</shortName>
    </alternativeName>
</protein>
<evidence type="ECO:0000256" key="5">
    <source>
        <dbReference type="HAMAP-Rule" id="MF_00378"/>
    </source>
</evidence>
<feature type="domain" description="Exonuclease VII large subunit C-terminal" evidence="7">
    <location>
        <begin position="131"/>
        <end position="446"/>
    </location>
</feature>
<dbReference type="CDD" id="cd04489">
    <property type="entry name" value="ExoVII_LU_OBF"/>
    <property type="match status" value="1"/>
</dbReference>
<dbReference type="GO" id="GO:0009318">
    <property type="term" value="C:exodeoxyribonuclease VII complex"/>
    <property type="evidence" value="ECO:0007669"/>
    <property type="project" value="UniProtKB-UniRule"/>
</dbReference>
<dbReference type="GO" id="GO:0003676">
    <property type="term" value="F:nucleic acid binding"/>
    <property type="evidence" value="ECO:0007669"/>
    <property type="project" value="InterPro"/>
</dbReference>
<name>A0AA43Q9H7_9GAMM</name>
<evidence type="ECO:0000259" key="7">
    <source>
        <dbReference type="Pfam" id="PF02601"/>
    </source>
</evidence>
<dbReference type="InterPro" id="IPR025824">
    <property type="entry name" value="OB-fold_nuc-bd_dom"/>
</dbReference>
<comment type="catalytic activity">
    <reaction evidence="5 6">
        <text>Exonucleolytic cleavage in either 5'- to 3'- or 3'- to 5'-direction to yield nucleoside 5'-phosphates.</text>
        <dbReference type="EC" id="3.1.11.6"/>
    </reaction>
</comment>
<evidence type="ECO:0000313" key="10">
    <source>
        <dbReference type="Proteomes" id="UP001160519"/>
    </source>
</evidence>
<dbReference type="HAMAP" id="MF_00378">
    <property type="entry name" value="Exonuc_7_L"/>
    <property type="match status" value="1"/>
</dbReference>
<keyword evidence="4 5" id="KW-0269">Exonuclease</keyword>
<evidence type="ECO:0000256" key="4">
    <source>
        <dbReference type="ARBA" id="ARBA00022839"/>
    </source>
</evidence>
<dbReference type="PANTHER" id="PTHR30008">
    <property type="entry name" value="EXODEOXYRIBONUCLEASE 7 LARGE SUBUNIT"/>
    <property type="match status" value="1"/>
</dbReference>
<evidence type="ECO:0000259" key="8">
    <source>
        <dbReference type="Pfam" id="PF13742"/>
    </source>
</evidence>
<evidence type="ECO:0000256" key="2">
    <source>
        <dbReference type="ARBA" id="ARBA00022722"/>
    </source>
</evidence>
<keyword evidence="3 5" id="KW-0378">Hydrolase</keyword>
<keyword evidence="2 5" id="KW-0540">Nuclease</keyword>
<dbReference type="EC" id="3.1.11.6" evidence="5"/>
<dbReference type="EMBL" id="JAQSDF010000072">
    <property type="protein sequence ID" value="MDI1232276.1"/>
    <property type="molecule type" value="Genomic_DNA"/>
</dbReference>
<dbReference type="PANTHER" id="PTHR30008:SF0">
    <property type="entry name" value="EXODEOXYRIBONUCLEASE 7 LARGE SUBUNIT"/>
    <property type="match status" value="1"/>
</dbReference>
<evidence type="ECO:0000256" key="1">
    <source>
        <dbReference type="ARBA" id="ARBA00022490"/>
    </source>
</evidence>
<comment type="similarity">
    <text evidence="5 6">Belongs to the XseA family.</text>
</comment>
<dbReference type="InterPro" id="IPR020579">
    <property type="entry name" value="Exonuc_VII_lsu_C"/>
</dbReference>
<comment type="function">
    <text evidence="5">Bidirectionally degrades single-stranded DNA into large acid-insoluble oligonucleotides, which are then degraded further into small acid-soluble oligonucleotides.</text>
</comment>
<dbReference type="Pfam" id="PF13742">
    <property type="entry name" value="tRNA_anti_2"/>
    <property type="match status" value="1"/>
</dbReference>
<comment type="subcellular location">
    <subcellularLocation>
        <location evidence="5 6">Cytoplasm</location>
    </subcellularLocation>
</comment>
<evidence type="ECO:0000256" key="3">
    <source>
        <dbReference type="ARBA" id="ARBA00022801"/>
    </source>
</evidence>
<dbReference type="GO" id="GO:0006308">
    <property type="term" value="P:DNA catabolic process"/>
    <property type="evidence" value="ECO:0007669"/>
    <property type="project" value="UniProtKB-UniRule"/>
</dbReference>
<reference evidence="9" key="1">
    <citation type="submission" date="2023-01" db="EMBL/GenBank/DDBJ databases">
        <title>Biogeochemical cycle of methane in antarctic sediments.</title>
        <authorList>
            <person name="Roldan D.M."/>
            <person name="Menes R.J."/>
        </authorList>
    </citation>
    <scope>NUCLEOTIDE SEQUENCE [LARGE SCALE GENOMIC DNA]</scope>
    <source>
        <strain evidence="9">K-2018 MAG008</strain>
    </source>
</reference>